<feature type="transmembrane region" description="Helical" evidence="5">
    <location>
        <begin position="168"/>
        <end position="192"/>
    </location>
</feature>
<dbReference type="PANTHER" id="PTHR45339:SF1">
    <property type="entry name" value="HYBRID SIGNAL TRANSDUCTION HISTIDINE KINASE J"/>
    <property type="match status" value="1"/>
</dbReference>
<evidence type="ECO:0000313" key="7">
    <source>
        <dbReference type="EMBL" id="MBK7415197.1"/>
    </source>
</evidence>
<dbReference type="EMBL" id="JADJMS010000017">
    <property type="protein sequence ID" value="MBK7415197.1"/>
    <property type="molecule type" value="Genomic_DNA"/>
</dbReference>
<keyword evidence="5" id="KW-0472">Membrane</keyword>
<dbReference type="GO" id="GO:0000155">
    <property type="term" value="F:phosphorelay sensor kinase activity"/>
    <property type="evidence" value="ECO:0007669"/>
    <property type="project" value="InterPro"/>
</dbReference>
<dbReference type="PANTHER" id="PTHR45339">
    <property type="entry name" value="HYBRID SIGNAL TRANSDUCTION HISTIDINE KINASE J"/>
    <property type="match status" value="1"/>
</dbReference>
<dbReference type="EC" id="2.7.13.3" evidence="2"/>
<dbReference type="InterPro" id="IPR029151">
    <property type="entry name" value="Sensor-like_sf"/>
</dbReference>
<dbReference type="InterPro" id="IPR036097">
    <property type="entry name" value="HisK_dim/P_sf"/>
</dbReference>
<evidence type="ECO:0000256" key="3">
    <source>
        <dbReference type="ARBA" id="ARBA00022553"/>
    </source>
</evidence>
<evidence type="ECO:0000256" key="2">
    <source>
        <dbReference type="ARBA" id="ARBA00012438"/>
    </source>
</evidence>
<dbReference type="SUPFAM" id="SSF47384">
    <property type="entry name" value="Homodimeric domain of signal transducing histidine kinase"/>
    <property type="match status" value="1"/>
</dbReference>
<dbReference type="PROSITE" id="PS50885">
    <property type="entry name" value="HAMP"/>
    <property type="match status" value="1"/>
</dbReference>
<evidence type="ECO:0000256" key="4">
    <source>
        <dbReference type="ARBA" id="ARBA00023012"/>
    </source>
</evidence>
<dbReference type="CDD" id="cd00082">
    <property type="entry name" value="HisKA"/>
    <property type="match status" value="1"/>
</dbReference>
<organism evidence="7 8">
    <name type="scientific">Candidatus Dechloromonas phosphorivorans</name>
    <dbReference type="NCBI Taxonomy" id="2899244"/>
    <lineage>
        <taxon>Bacteria</taxon>
        <taxon>Pseudomonadati</taxon>
        <taxon>Pseudomonadota</taxon>
        <taxon>Betaproteobacteria</taxon>
        <taxon>Rhodocyclales</taxon>
        <taxon>Azonexaceae</taxon>
        <taxon>Dechloromonas</taxon>
    </lineage>
</organism>
<evidence type="ECO:0000313" key="8">
    <source>
        <dbReference type="Proteomes" id="UP000739411"/>
    </source>
</evidence>
<keyword evidence="3" id="KW-0597">Phosphoprotein</keyword>
<dbReference type="Pfam" id="PF00512">
    <property type="entry name" value="HisKA"/>
    <property type="match status" value="1"/>
</dbReference>
<evidence type="ECO:0000256" key="1">
    <source>
        <dbReference type="ARBA" id="ARBA00000085"/>
    </source>
</evidence>
<feature type="domain" description="HAMP" evidence="6">
    <location>
        <begin position="193"/>
        <end position="245"/>
    </location>
</feature>
<dbReference type="InterPro" id="IPR003661">
    <property type="entry name" value="HisK_dim/P_dom"/>
</dbReference>
<dbReference type="Gene3D" id="1.10.287.130">
    <property type="match status" value="1"/>
</dbReference>
<comment type="catalytic activity">
    <reaction evidence="1">
        <text>ATP + protein L-histidine = ADP + protein N-phospho-L-histidine.</text>
        <dbReference type="EC" id="2.7.13.3"/>
    </reaction>
</comment>
<gene>
    <name evidence="7" type="ORF">IPJ38_08915</name>
</gene>
<sequence length="369" mass="40386">MISAGLMPEYRHLEREVLGSDLSATPLFREVKQSNGPVWSDKYLSSLTGVVTVGLAVPVKGNPVLLAEIPLGYLLSIIDYNPGEKHRAIWVIDQRGELLADTDVANRVGGLNIYNSPVLNAVLKGEVLPSQFVFDGRNYYVGGARSAALGWSFIARLPAGLDHPEIRMTVLIVCGGFLASLVIGSLFAIYGASRILRPLSGMVEQAHRVALGEVVEQWPRGRIAEFNNLSADIERMANAILERENELREANARLEARVSERTVALSQAKEVAEEASRAKSIFLANMSHEIRTPLNAISGMALLMRRAGLPPDQNERLGKLETAGEHLLEVINMVLDLSKIEAGKLVLDESPFSPGSLFENVRSMLQERT</sequence>
<evidence type="ECO:0000259" key="6">
    <source>
        <dbReference type="PROSITE" id="PS50885"/>
    </source>
</evidence>
<keyword evidence="5" id="KW-1133">Transmembrane helix</keyword>
<accession>A0A935K3X0</accession>
<dbReference type="SUPFAM" id="SSF103190">
    <property type="entry name" value="Sensory domain-like"/>
    <property type="match status" value="1"/>
</dbReference>
<protein>
    <recommendedName>
        <fullName evidence="2">histidine kinase</fullName>
        <ecNumber evidence="2">2.7.13.3</ecNumber>
    </recommendedName>
</protein>
<dbReference type="InterPro" id="IPR003660">
    <property type="entry name" value="HAMP_dom"/>
</dbReference>
<dbReference type="GO" id="GO:0016020">
    <property type="term" value="C:membrane"/>
    <property type="evidence" value="ECO:0007669"/>
    <property type="project" value="InterPro"/>
</dbReference>
<dbReference type="Gene3D" id="6.10.340.10">
    <property type="match status" value="1"/>
</dbReference>
<dbReference type="Proteomes" id="UP000739411">
    <property type="component" value="Unassembled WGS sequence"/>
</dbReference>
<keyword evidence="5" id="KW-0812">Transmembrane</keyword>
<dbReference type="AlphaFoldDB" id="A0A935K3X0"/>
<dbReference type="SMART" id="SM00388">
    <property type="entry name" value="HisKA"/>
    <property type="match status" value="1"/>
</dbReference>
<name>A0A935K3X0_9RHOO</name>
<comment type="caution">
    <text evidence="7">The sequence shown here is derived from an EMBL/GenBank/DDBJ whole genome shotgun (WGS) entry which is preliminary data.</text>
</comment>
<keyword evidence="4" id="KW-0902">Two-component regulatory system</keyword>
<dbReference type="Gene3D" id="3.30.450.20">
    <property type="entry name" value="PAS domain"/>
    <property type="match status" value="2"/>
</dbReference>
<reference evidence="7 8" key="1">
    <citation type="submission" date="2020-10" db="EMBL/GenBank/DDBJ databases">
        <title>Connecting structure to function with the recovery of over 1000 high-quality activated sludge metagenome-assembled genomes encoding full-length rRNA genes using long-read sequencing.</title>
        <authorList>
            <person name="Singleton C.M."/>
            <person name="Petriglieri F."/>
            <person name="Kristensen J.M."/>
            <person name="Kirkegaard R.H."/>
            <person name="Michaelsen T.Y."/>
            <person name="Andersen M.H."/>
            <person name="Karst S.M."/>
            <person name="Dueholm M.S."/>
            <person name="Nielsen P.H."/>
            <person name="Albertsen M."/>
        </authorList>
    </citation>
    <scope>NUCLEOTIDE SEQUENCE [LARGE SCALE GENOMIC DNA]</scope>
    <source>
        <strain evidence="7">EsbW_18-Q3-R4-48_BATAC.463</strain>
    </source>
</reference>
<evidence type="ECO:0000256" key="5">
    <source>
        <dbReference type="SAM" id="Phobius"/>
    </source>
</evidence>
<proteinExistence type="predicted"/>